<dbReference type="GO" id="GO:0016887">
    <property type="term" value="F:ATP hydrolysis activity"/>
    <property type="evidence" value="ECO:0007669"/>
    <property type="project" value="InterPro"/>
</dbReference>
<comment type="caution">
    <text evidence="4">The sequence shown here is derived from an EMBL/GenBank/DDBJ whole genome shotgun (WGS) entry which is preliminary data.</text>
</comment>
<feature type="domain" description="AAA+ ATPase" evidence="3">
    <location>
        <begin position="662"/>
        <end position="920"/>
    </location>
</feature>
<reference evidence="4" key="1">
    <citation type="submission" date="2023-04" db="EMBL/GenBank/DDBJ databases">
        <title>Ambrosiozyma monospora NBRC 1965.</title>
        <authorList>
            <person name="Ichikawa N."/>
            <person name="Sato H."/>
            <person name="Tonouchi N."/>
        </authorList>
    </citation>
    <scope>NUCLEOTIDE SEQUENCE</scope>
    <source>
        <strain evidence="4">NBRC 1965</strain>
    </source>
</reference>
<sequence length="1098" mass="124018">MTSDYNSITLDLRQVGTLFKEFKFQYPKKAISNIYQFDKSVSNVQNLSNLSVQLLDDRSTSCIYYIYKPLIIELVTRLINNDNLEEHYLSINELQKQVPGSTVLNAIAKINSITPDISILVEYFLDQKDFFTSLKNYITSITQNELQLILLAFYRLITTERQRFHRFIDPEILHSILAAQETTNINKYLAIQILASYLFLAEEVKLDMIKKNISLDELNGYYEGDHDVNYSFLAILEAKRLSNLSKLPTPEPTTTSSATTSKSIVTFPQSDMSRGVGCIAGILVPNLTALRSSTSQPPIANSEFVPIKKSLDTLRHVSLAVQKSAPIMLVGKAGTGKTFIINELANFLHMDSNDIIKIHLNQQTDSKLLLGTYTSGAKPGSFEWKNGVLTTAVKEGRWVLVEDIDKAPNEVLSILLSLLENRELTLPSRGEVIKAANGFQLISTVRVSADVQKHQIPDMIGLRLWNTIELEELESGELKTILDKKFPLLVRFSKLFINCFLEVMKIYNSRRFVSMNKGAQVRPISIRDLMKFCNRSVQILNNANIQSPDDMIEDEVFDSIFQEAVDCFTSSIVELAPIEVIVKEIGESLEIPTSRINLHLTKHVPGFEDMGESIKVGRAHLQKHLISGLKQKRIVAPGNTTSFARTNHSLRLMEKVGVGIFMNEPLLLVGETGTGKTTVIQEMAKLLNKKLTVINVSQQTEVGDLLGGFKPVNSKTIALPLQEDFEELFNRSFSVKKNAQFLKLLARCFNKSQWKNVSRLWKEAYKMAQTTYGPPKVEAEESAKKRRKLNDTERAHLMNEWKEMYTRVVEFEKQSASIENSFLFKFIEGSLVKAVRNGDWLLLDEVNLATPETLDSISDLLSDQVSTRNVLLSEKGDVESIKAHPDFRIFGCMNPSTDVGKKDLPVGIRSRFSEIYVHSPDQDISDLLMIIDKYIGKYAVTDEWVGNDIAELYLKAKELAESNAIVDGANQKPHFSIRTLTRTLLYVRDIVSIYGLRRSLYEAFCMSFLTLLDAKSESLLEPLIAKYTIGRLKNAKAVVSQIPPNPSDASNPDEYSRFEHYWMKCGPGERFEDTGYIMTASVKKNLLNLVRATSDDWS</sequence>
<dbReference type="InterPro" id="IPR027417">
    <property type="entry name" value="P-loop_NTPase"/>
</dbReference>
<dbReference type="GO" id="GO:0005634">
    <property type="term" value="C:nucleus"/>
    <property type="evidence" value="ECO:0007669"/>
    <property type="project" value="TreeGrafter"/>
</dbReference>
<evidence type="ECO:0000256" key="2">
    <source>
        <dbReference type="ARBA" id="ARBA00022840"/>
    </source>
</evidence>
<evidence type="ECO:0000259" key="3">
    <source>
        <dbReference type="SMART" id="SM00382"/>
    </source>
</evidence>
<dbReference type="FunFam" id="3.40.50.300:FF:000582">
    <property type="entry name" value="Midasin"/>
    <property type="match status" value="1"/>
</dbReference>
<accession>A0A9W6YYP9</accession>
<keyword evidence="5" id="KW-1185">Reference proteome</keyword>
<name>A0A9W6YYP9_AMBMO</name>
<dbReference type="PROSITE" id="PS00675">
    <property type="entry name" value="SIGMA54_INTERACT_1"/>
    <property type="match status" value="1"/>
</dbReference>
<dbReference type="SUPFAM" id="SSF52540">
    <property type="entry name" value="P-loop containing nucleoside triphosphate hydrolases"/>
    <property type="match status" value="2"/>
</dbReference>
<dbReference type="PANTHER" id="PTHR48103">
    <property type="entry name" value="MIDASIN-RELATED"/>
    <property type="match status" value="1"/>
</dbReference>
<dbReference type="PANTHER" id="PTHR48103:SF2">
    <property type="entry name" value="MIDASIN"/>
    <property type="match status" value="1"/>
</dbReference>
<keyword evidence="2" id="KW-0067">ATP-binding</keyword>
<dbReference type="AlphaFoldDB" id="A0A9W6YYP9"/>
<evidence type="ECO:0000313" key="5">
    <source>
        <dbReference type="Proteomes" id="UP001165063"/>
    </source>
</evidence>
<dbReference type="InterPro" id="IPR025662">
    <property type="entry name" value="Sigma_54_int_dom_ATP-bd_1"/>
</dbReference>
<evidence type="ECO:0000313" key="4">
    <source>
        <dbReference type="EMBL" id="GMG27885.1"/>
    </source>
</evidence>
<dbReference type="GO" id="GO:0005524">
    <property type="term" value="F:ATP binding"/>
    <property type="evidence" value="ECO:0007669"/>
    <property type="project" value="UniProtKB-KW"/>
</dbReference>
<dbReference type="GO" id="GO:0030687">
    <property type="term" value="C:preribosome, large subunit precursor"/>
    <property type="evidence" value="ECO:0007669"/>
    <property type="project" value="TreeGrafter"/>
</dbReference>
<feature type="domain" description="AAA+ ATPase" evidence="3">
    <location>
        <begin position="323"/>
        <end position="458"/>
    </location>
</feature>
<gene>
    <name evidence="4" type="ORF">Amon01_000349900</name>
</gene>
<dbReference type="OrthoDB" id="5186at2759"/>
<dbReference type="Pfam" id="PF17867">
    <property type="entry name" value="AAA_lid_7"/>
    <property type="match status" value="1"/>
</dbReference>
<dbReference type="EMBL" id="BSXU01001479">
    <property type="protein sequence ID" value="GMG27885.1"/>
    <property type="molecule type" value="Genomic_DNA"/>
</dbReference>
<dbReference type="GO" id="GO:0000027">
    <property type="term" value="P:ribosomal large subunit assembly"/>
    <property type="evidence" value="ECO:0007669"/>
    <property type="project" value="TreeGrafter"/>
</dbReference>
<dbReference type="InterPro" id="IPR041190">
    <property type="entry name" value="Midasin_AAA_lid_5"/>
</dbReference>
<protein>
    <submittedName>
        <fullName evidence="4">Unnamed protein product</fullName>
    </submittedName>
</protein>
<organism evidence="4 5">
    <name type="scientific">Ambrosiozyma monospora</name>
    <name type="common">Yeast</name>
    <name type="synonym">Endomycopsis monosporus</name>
    <dbReference type="NCBI Taxonomy" id="43982"/>
    <lineage>
        <taxon>Eukaryota</taxon>
        <taxon>Fungi</taxon>
        <taxon>Dikarya</taxon>
        <taxon>Ascomycota</taxon>
        <taxon>Saccharomycotina</taxon>
        <taxon>Pichiomycetes</taxon>
        <taxon>Pichiales</taxon>
        <taxon>Pichiaceae</taxon>
        <taxon>Ambrosiozyma</taxon>
    </lineage>
</organism>
<dbReference type="Pfam" id="PF07728">
    <property type="entry name" value="AAA_5"/>
    <property type="match status" value="3"/>
</dbReference>
<dbReference type="InterPro" id="IPR011704">
    <property type="entry name" value="ATPase_dyneun-rel_AAA"/>
</dbReference>
<proteinExistence type="predicted"/>
<dbReference type="Pfam" id="PF17865">
    <property type="entry name" value="AAA_lid_5"/>
    <property type="match status" value="1"/>
</dbReference>
<dbReference type="InterPro" id="IPR040848">
    <property type="entry name" value="AAA_lid_7"/>
</dbReference>
<dbReference type="Proteomes" id="UP001165063">
    <property type="component" value="Unassembled WGS sequence"/>
</dbReference>
<dbReference type="SMART" id="SM00382">
    <property type="entry name" value="AAA"/>
    <property type="match status" value="2"/>
</dbReference>
<keyword evidence="1" id="KW-0547">Nucleotide-binding</keyword>
<dbReference type="CDD" id="cd00009">
    <property type="entry name" value="AAA"/>
    <property type="match status" value="1"/>
</dbReference>
<evidence type="ECO:0000256" key="1">
    <source>
        <dbReference type="ARBA" id="ARBA00022741"/>
    </source>
</evidence>
<dbReference type="InterPro" id="IPR003593">
    <property type="entry name" value="AAA+_ATPase"/>
</dbReference>
<dbReference type="Gene3D" id="3.40.50.300">
    <property type="entry name" value="P-loop containing nucleotide triphosphate hydrolases"/>
    <property type="match status" value="2"/>
</dbReference>
<dbReference type="GO" id="GO:0000055">
    <property type="term" value="P:ribosomal large subunit export from nucleus"/>
    <property type="evidence" value="ECO:0007669"/>
    <property type="project" value="TreeGrafter"/>
</dbReference>